<feature type="region of interest" description="Disordered" evidence="1">
    <location>
        <begin position="62"/>
        <end position="83"/>
    </location>
</feature>
<dbReference type="KEGG" id="halc:EY643_12410"/>
<dbReference type="OrthoDB" id="5616307at2"/>
<dbReference type="AlphaFoldDB" id="A0A5P9NNA6"/>
<reference evidence="2 3" key="1">
    <citation type="submission" date="2019-02" db="EMBL/GenBank/DDBJ databases">
        <authorList>
            <person name="Li S.-H."/>
        </authorList>
    </citation>
    <scope>NUCLEOTIDE SEQUENCE [LARGE SCALE GENOMIC DNA]</scope>
    <source>
        <strain evidence="2 3">IMCC14385</strain>
    </source>
</reference>
<keyword evidence="3" id="KW-1185">Reference proteome</keyword>
<gene>
    <name evidence="2" type="ORF">EY643_12410</name>
</gene>
<name>A0A5P9NNA6_9GAMM</name>
<sequence length="83" mass="9511">MDYQQMIENMTPELYTNLRRAVELGKWPDGNPVTPEQRANAMQAVIAWGEQHLPAEERVGFIDKGHKDGDDCDDPTETPLNWK</sequence>
<evidence type="ECO:0000313" key="3">
    <source>
        <dbReference type="Proteomes" id="UP000326287"/>
    </source>
</evidence>
<dbReference type="EMBL" id="CP036422">
    <property type="protein sequence ID" value="QFU76398.1"/>
    <property type="molecule type" value="Genomic_DNA"/>
</dbReference>
<dbReference type="Pfam" id="PF07023">
    <property type="entry name" value="DUF1315"/>
    <property type="match status" value="1"/>
</dbReference>
<accession>A0A5P9NNA6</accession>
<dbReference type="RefSeq" id="WP_153239540.1">
    <property type="nucleotide sequence ID" value="NZ_CP036422.1"/>
</dbReference>
<evidence type="ECO:0000256" key="1">
    <source>
        <dbReference type="SAM" id="MobiDB-lite"/>
    </source>
</evidence>
<organism evidence="2 3">
    <name type="scientific">Halioglobus maricola</name>
    <dbReference type="NCBI Taxonomy" id="2601894"/>
    <lineage>
        <taxon>Bacteria</taxon>
        <taxon>Pseudomonadati</taxon>
        <taxon>Pseudomonadota</taxon>
        <taxon>Gammaproteobacteria</taxon>
        <taxon>Cellvibrionales</taxon>
        <taxon>Halieaceae</taxon>
        <taxon>Halioglobus</taxon>
    </lineage>
</organism>
<protein>
    <submittedName>
        <fullName evidence="2">DUF1315 family protein</fullName>
    </submittedName>
</protein>
<dbReference type="Proteomes" id="UP000326287">
    <property type="component" value="Chromosome"/>
</dbReference>
<proteinExistence type="predicted"/>
<evidence type="ECO:0000313" key="2">
    <source>
        <dbReference type="EMBL" id="QFU76398.1"/>
    </source>
</evidence>
<dbReference type="InterPro" id="IPR009749">
    <property type="entry name" value="DUF1315"/>
</dbReference>